<evidence type="ECO:0008006" key="6">
    <source>
        <dbReference type="Google" id="ProtNLM"/>
    </source>
</evidence>
<evidence type="ECO:0000313" key="2">
    <source>
        <dbReference type="EMBL" id="PNY00370.1"/>
    </source>
</evidence>
<dbReference type="Pfam" id="PF04788">
    <property type="entry name" value="DUF620"/>
    <property type="match status" value="1"/>
</dbReference>
<feature type="region of interest" description="Disordered" evidence="1">
    <location>
        <begin position="170"/>
        <end position="189"/>
    </location>
</feature>
<evidence type="ECO:0000256" key="1">
    <source>
        <dbReference type="SAM" id="MobiDB-lite"/>
    </source>
</evidence>
<protein>
    <recommendedName>
        <fullName evidence="6">DUF620 family protein</fullName>
    </recommendedName>
</protein>
<dbReference type="STRING" id="57577.A0A2K3NBI4"/>
<feature type="compositionally biased region" description="Polar residues" evidence="1">
    <location>
        <begin position="170"/>
        <end position="185"/>
    </location>
</feature>
<gene>
    <name evidence="4" type="ORF">L195_g000500</name>
    <name evidence="2" type="ORF">L195_g023650</name>
    <name evidence="3" type="ORF">L195_g024297</name>
</gene>
<reference evidence="2 5" key="2">
    <citation type="journal article" date="2017" name="Front. Plant Sci.">
        <title>Gene Classification and Mining of Molecular Markers Useful in Red Clover (Trifolium pratense) Breeding.</title>
        <authorList>
            <person name="Istvanek J."/>
            <person name="Dluhosova J."/>
            <person name="Dluhos P."/>
            <person name="Patkova L."/>
            <person name="Nedelnik J."/>
            <person name="Repkova J."/>
        </authorList>
    </citation>
    <scope>NUCLEOTIDE SEQUENCE [LARGE SCALE GENOMIC DNA]</scope>
    <source>
        <strain evidence="5">cv. Tatra</strain>
        <tissue evidence="2">Young leaves</tissue>
    </source>
</reference>
<dbReference type="Proteomes" id="UP000236291">
    <property type="component" value="Unassembled WGS sequence"/>
</dbReference>
<dbReference type="AlphaFoldDB" id="A0A2K3NBI4"/>
<organism evidence="2 5">
    <name type="scientific">Trifolium pratense</name>
    <name type="common">Red clover</name>
    <dbReference type="NCBI Taxonomy" id="57577"/>
    <lineage>
        <taxon>Eukaryota</taxon>
        <taxon>Viridiplantae</taxon>
        <taxon>Streptophyta</taxon>
        <taxon>Embryophyta</taxon>
        <taxon>Tracheophyta</taxon>
        <taxon>Spermatophyta</taxon>
        <taxon>Magnoliopsida</taxon>
        <taxon>eudicotyledons</taxon>
        <taxon>Gunneridae</taxon>
        <taxon>Pentapetalae</taxon>
        <taxon>rosids</taxon>
        <taxon>fabids</taxon>
        <taxon>Fabales</taxon>
        <taxon>Fabaceae</taxon>
        <taxon>Papilionoideae</taxon>
        <taxon>50 kb inversion clade</taxon>
        <taxon>NPAAA clade</taxon>
        <taxon>Hologalegina</taxon>
        <taxon>IRL clade</taxon>
        <taxon>Trifolieae</taxon>
        <taxon>Trifolium</taxon>
    </lineage>
</organism>
<evidence type="ECO:0000313" key="4">
    <source>
        <dbReference type="EMBL" id="PNY04087.1"/>
    </source>
</evidence>
<dbReference type="EMBL" id="ASHM01019598">
    <property type="protein sequence ID" value="PNY01010.1"/>
    <property type="molecule type" value="Genomic_DNA"/>
</dbReference>
<dbReference type="EMBL" id="ASHM01018848">
    <property type="protein sequence ID" value="PNY00370.1"/>
    <property type="molecule type" value="Genomic_DNA"/>
</dbReference>
<evidence type="ECO:0000313" key="5">
    <source>
        <dbReference type="Proteomes" id="UP000236291"/>
    </source>
</evidence>
<accession>A0A2K3NBI4</accession>
<sequence>MRKLCPNFEKENGLDTVLEVPIPEEMLTNMGTNGFNRWQNLKTLMNNAQVADKSSCLSAHTNHEFTALLKLIGAPLIPLQGDSIGKYIVQQYVAATGGQGALNSLKNMYAMGEVRINGSDMRQSADDNSVGSSRGKAEVGGFVLWQQNPDLWCLELVVSGFKITAGSNGKVSWNQSSSQPFQSNKGPPRPLRRFFQGLDPRCTANLFLDAECVGENEINNDVCFILKLQTEQQTLQAQSTSNTEIIMHTIMGYFSQRTGLLVKFEDTKLLRMKPVKGKDSVFWETHIESTVEDYRCIGGINIAHGGRTVSTLYRYGGSHNHKQMIEEIWSIEEVDFNIFGLSMDCFLPPSDHEKEHDGAEQTVALS</sequence>
<reference evidence="2 5" key="1">
    <citation type="journal article" date="2014" name="Am. J. Bot.">
        <title>Genome assembly and annotation for red clover (Trifolium pratense; Fabaceae).</title>
        <authorList>
            <person name="Istvanek J."/>
            <person name="Jaros M."/>
            <person name="Krenek A."/>
            <person name="Repkova J."/>
        </authorList>
    </citation>
    <scope>NUCLEOTIDE SEQUENCE [LARGE SCALE GENOMIC DNA]</scope>
    <source>
        <strain evidence="5">cv. Tatra</strain>
        <tissue evidence="2">Young leaves</tissue>
    </source>
</reference>
<evidence type="ECO:0000313" key="3">
    <source>
        <dbReference type="EMBL" id="PNY01010.1"/>
    </source>
</evidence>
<dbReference type="InterPro" id="IPR006873">
    <property type="entry name" value="DUF620"/>
</dbReference>
<name>A0A2K3NBI4_TRIPR</name>
<comment type="caution">
    <text evidence="2">The sequence shown here is derived from an EMBL/GenBank/DDBJ whole genome shotgun (WGS) entry which is preliminary data.</text>
</comment>
<dbReference type="PANTHER" id="PTHR31300">
    <property type="entry name" value="LIPASE"/>
    <property type="match status" value="1"/>
</dbReference>
<dbReference type="EMBL" id="ASHM01000173">
    <property type="protein sequence ID" value="PNY04087.1"/>
    <property type="molecule type" value="Genomic_DNA"/>
</dbReference>
<proteinExistence type="predicted"/>
<dbReference type="PANTHER" id="PTHR31300:SF26">
    <property type="entry name" value="DUF620 FAMILY PROTEIN"/>
    <property type="match status" value="1"/>
</dbReference>